<dbReference type="InterPro" id="IPR017946">
    <property type="entry name" value="PLC-like_Pdiesterase_TIM-brl"/>
</dbReference>
<gene>
    <name evidence="8" type="ORF">P170DRAFT_363515</name>
</gene>
<feature type="region of interest" description="Disordered" evidence="5">
    <location>
        <begin position="175"/>
        <end position="195"/>
    </location>
</feature>
<dbReference type="Gene3D" id="1.25.40.20">
    <property type="entry name" value="Ankyrin repeat-containing domain"/>
    <property type="match status" value="2"/>
</dbReference>
<dbReference type="PROSITE" id="PS50297">
    <property type="entry name" value="ANK_REP_REGION"/>
    <property type="match status" value="4"/>
</dbReference>
<feature type="repeat" description="ANK" evidence="4">
    <location>
        <begin position="529"/>
        <end position="561"/>
    </location>
</feature>
<evidence type="ECO:0000256" key="5">
    <source>
        <dbReference type="SAM" id="MobiDB-lite"/>
    </source>
</evidence>
<dbReference type="SMART" id="SM00248">
    <property type="entry name" value="ANK"/>
    <property type="match status" value="7"/>
</dbReference>
<dbReference type="GeneID" id="36552278"/>
<dbReference type="CDD" id="cd14484">
    <property type="entry name" value="SPX_GDE1_like"/>
    <property type="match status" value="1"/>
</dbReference>
<feature type="repeat" description="ANK" evidence="4">
    <location>
        <begin position="458"/>
        <end position="490"/>
    </location>
</feature>
<feature type="region of interest" description="Disordered" evidence="5">
    <location>
        <begin position="1136"/>
        <end position="1164"/>
    </location>
</feature>
<dbReference type="InterPro" id="IPR030395">
    <property type="entry name" value="GP_PDE_dom"/>
</dbReference>
<protein>
    <submittedName>
        <fullName evidence="8">GDPD-domain-containing protein</fullName>
    </submittedName>
</protein>
<dbReference type="Pfam" id="PF03009">
    <property type="entry name" value="GDPD"/>
    <property type="match status" value="1"/>
</dbReference>
<comment type="caution">
    <text evidence="8">The sequence shown here is derived from an EMBL/GenBank/DDBJ whole genome shotgun (WGS) entry which is preliminary data.</text>
</comment>
<feature type="compositionally biased region" description="Polar residues" evidence="5">
    <location>
        <begin position="1155"/>
        <end position="1164"/>
    </location>
</feature>
<dbReference type="AlphaFoldDB" id="A0A2I2G324"/>
<evidence type="ECO:0000256" key="4">
    <source>
        <dbReference type="PROSITE-ProRule" id="PRU00023"/>
    </source>
</evidence>
<dbReference type="Pfam" id="PF12796">
    <property type="entry name" value="Ank_2"/>
    <property type="match status" value="3"/>
</dbReference>
<dbReference type="Pfam" id="PF03105">
    <property type="entry name" value="SPX"/>
    <property type="match status" value="2"/>
</dbReference>
<sequence length="1189" mass="130878">MKFGRNLPRNVVPEWSASYIKYKALKKLIKSAAENVKAGHEADLAGFFYSLDRNLEDVDYFYNKKYSDFARRLKLLEERYGQSLDVGHRLDSEEVEDLLAALLELRGQLRKLQWYGEVNRRGFIKITKKLDKKVGAHAQQTYVETKVDPSPFASNARVSESLKRINDWLSTLGDQKANDDASSTHSSLSLKRGPARPNLNLPTSLLLAVDDALRKDDTHVMLELLETLKSAADDNAEGTYTKILSNLLQRCIYYRAKSCISTLLGRMGSLNEDDDINKRNCIHRLVISIGRAQSTTDSEQSAAMVLDFPLETSNYITPAALPTLQPPRSVVKEADFPQHLERSDPSVSLLQHLLDQLQSSQRPALLARDLSGRTPLHYAAQYGFKVVCEVIIEHLQAWDMFDVSGGIDGPSWQDHDGWAPLHLSVVGGHPLTTRTLLDAENWQGPKEKKITIRNRVSRSSAVLALATKANFVDIVRLLVDAGVDINYQDEQGETALHVAARFGHDQCAKILLDGNHEQKANTELAEHTYSWTPLFIACVDDALSVVNLLIEAGADLEKPDSSGWTAKEHAALRGHLAVARRLAEVTPEPEVNEAEPVIPVPTRSVSPSSNSSPPPSSLADRRSNTQTSAGSSSLRVSEPIKSFGHRYLTDEAMILVSLGTMDTRKPIESVNLDRIPMENAHSTQLDTALSLVVSATGAHGEPEIIDLPVQDNISTEPMVFHAADATKVRLMFDLIPTYAGSKDKVVGRGVALLSSIKPTVGSHRINLKGDSTVPIIAANTLEIIGTVTFNFLIVTPFQHPNMSITGDQTYWKSMSSSTMVIGHRGLGKNFASRNSLQLGENTIQSFIAAANLGASYVEFDVQLTKDHVPVIYHDFLVSETGIDAPVHTLTLEQFLQLGDKGQSADVPGKDANTRQRSMSVGGSEFDPSELNEKIKHTRDFKKKGFKGNTRGNHIQAPFATLEELFRKLPKSVGFNIELKYPMLFESEDEEMDTYAVELNSFADTVLRMAYDLGQGRNMIFSSFNPDMCLLLSFKQPSIPVLFLTDSGSTPAGDIRASSLQEAVRFASRWNLLGVVTQAEALVLCPRLVRVVKESGLVCVSYGAINNKPANVKLQVAEGIDAVIVDSVLAIRKGLTEHQNKDNPSPAVTPQPSPLAQPTSDPMNQSLKIPVLSQADVQDNHLHIKPESIL</sequence>
<keyword evidence="3 4" id="KW-0040">ANK repeat</keyword>
<evidence type="ECO:0000313" key="8">
    <source>
        <dbReference type="EMBL" id="PLB47257.1"/>
    </source>
</evidence>
<dbReference type="PANTHER" id="PTHR22958">
    <property type="entry name" value="GLYCEROPHOSPHORYL DIESTER PHOSPHODIESTERASE"/>
    <property type="match status" value="1"/>
</dbReference>
<feature type="compositionally biased region" description="Polar residues" evidence="5">
    <location>
        <begin position="624"/>
        <end position="635"/>
    </location>
</feature>
<accession>A0A2I2G324</accession>
<dbReference type="Gene3D" id="3.20.20.190">
    <property type="entry name" value="Phosphatidylinositol (PI) phosphodiesterase"/>
    <property type="match status" value="1"/>
</dbReference>
<evidence type="ECO:0000256" key="3">
    <source>
        <dbReference type="ARBA" id="ARBA00023043"/>
    </source>
</evidence>
<feature type="region of interest" description="Disordered" evidence="5">
    <location>
        <begin position="586"/>
        <end position="635"/>
    </location>
</feature>
<evidence type="ECO:0000256" key="2">
    <source>
        <dbReference type="ARBA" id="ARBA00022801"/>
    </source>
</evidence>
<feature type="domain" description="GP-PDE" evidence="7">
    <location>
        <begin position="818"/>
        <end position="1134"/>
    </location>
</feature>
<feature type="compositionally biased region" description="Polar residues" evidence="5">
    <location>
        <begin position="180"/>
        <end position="189"/>
    </location>
</feature>
<name>A0A2I2G324_9EURO</name>
<dbReference type="OrthoDB" id="197419at2759"/>
<dbReference type="GO" id="GO:0046475">
    <property type="term" value="P:glycerophospholipid catabolic process"/>
    <property type="evidence" value="ECO:0007669"/>
    <property type="project" value="TreeGrafter"/>
</dbReference>
<keyword evidence="1" id="KW-0677">Repeat</keyword>
<evidence type="ECO:0000256" key="1">
    <source>
        <dbReference type="ARBA" id="ARBA00022737"/>
    </source>
</evidence>
<dbReference type="SUPFAM" id="SSF48403">
    <property type="entry name" value="Ankyrin repeat"/>
    <property type="match status" value="1"/>
</dbReference>
<dbReference type="InterPro" id="IPR051578">
    <property type="entry name" value="GDPD"/>
</dbReference>
<evidence type="ECO:0000259" key="7">
    <source>
        <dbReference type="PROSITE" id="PS51704"/>
    </source>
</evidence>
<feature type="repeat" description="ANK" evidence="4">
    <location>
        <begin position="371"/>
        <end position="394"/>
    </location>
</feature>
<dbReference type="Proteomes" id="UP000234275">
    <property type="component" value="Unassembled WGS sequence"/>
</dbReference>
<reference evidence="8 9" key="1">
    <citation type="submission" date="2016-12" db="EMBL/GenBank/DDBJ databases">
        <title>The genomes of Aspergillus section Nigri reveals drivers in fungal speciation.</title>
        <authorList>
            <consortium name="DOE Joint Genome Institute"/>
            <person name="Vesth T.C."/>
            <person name="Nybo J."/>
            <person name="Theobald S."/>
            <person name="Brandl J."/>
            <person name="Frisvad J.C."/>
            <person name="Nielsen K.F."/>
            <person name="Lyhne E.K."/>
            <person name="Kogle M.E."/>
            <person name="Kuo A."/>
            <person name="Riley R."/>
            <person name="Clum A."/>
            <person name="Nolan M."/>
            <person name="Lipzen A."/>
            <person name="Salamov A."/>
            <person name="Henrissat B."/>
            <person name="Wiebenga A."/>
            <person name="De Vries R.P."/>
            <person name="Grigoriev I.V."/>
            <person name="Mortensen U.H."/>
            <person name="Andersen M.R."/>
            <person name="Baker S.E."/>
        </authorList>
    </citation>
    <scope>NUCLEOTIDE SEQUENCE [LARGE SCALE GENOMIC DNA]</scope>
    <source>
        <strain evidence="8 9">IBT 23096</strain>
    </source>
</reference>
<dbReference type="PROSITE" id="PS51704">
    <property type="entry name" value="GP_PDE"/>
    <property type="match status" value="1"/>
</dbReference>
<dbReference type="PROSITE" id="PS51382">
    <property type="entry name" value="SPX"/>
    <property type="match status" value="1"/>
</dbReference>
<evidence type="ECO:0000313" key="9">
    <source>
        <dbReference type="Proteomes" id="UP000234275"/>
    </source>
</evidence>
<dbReference type="STRING" id="1392250.A0A2I2G324"/>
<feature type="repeat" description="ANK" evidence="4">
    <location>
        <begin position="491"/>
        <end position="523"/>
    </location>
</feature>
<dbReference type="InterPro" id="IPR004331">
    <property type="entry name" value="SPX_dom"/>
</dbReference>
<keyword evidence="9" id="KW-1185">Reference proteome</keyword>
<dbReference type="PANTHER" id="PTHR22958:SF1">
    <property type="entry name" value="GLYCEROPHOSPHOCHOLINE PHOSPHODIESTERASE GPCPD1"/>
    <property type="match status" value="1"/>
</dbReference>
<dbReference type="EMBL" id="MSFO01000006">
    <property type="protein sequence ID" value="PLB47257.1"/>
    <property type="molecule type" value="Genomic_DNA"/>
</dbReference>
<feature type="compositionally biased region" description="Low complexity" evidence="5">
    <location>
        <begin position="596"/>
        <end position="611"/>
    </location>
</feature>
<dbReference type="PRINTS" id="PR01415">
    <property type="entry name" value="ANKYRIN"/>
</dbReference>
<dbReference type="InterPro" id="IPR002110">
    <property type="entry name" value="Ankyrin_rpt"/>
</dbReference>
<dbReference type="InterPro" id="IPR057506">
    <property type="entry name" value="C2_GPCPD1"/>
</dbReference>
<dbReference type="InterPro" id="IPR036770">
    <property type="entry name" value="Ankyrin_rpt-contain_sf"/>
</dbReference>
<evidence type="ECO:0000259" key="6">
    <source>
        <dbReference type="PROSITE" id="PS51382"/>
    </source>
</evidence>
<feature type="domain" description="SPX" evidence="6">
    <location>
        <begin position="1"/>
        <end position="144"/>
    </location>
</feature>
<keyword evidence="2" id="KW-0378">Hydrolase</keyword>
<proteinExistence type="predicted"/>
<dbReference type="VEuPathDB" id="FungiDB:P170DRAFT_363515"/>
<dbReference type="RefSeq" id="XP_024702559.1">
    <property type="nucleotide sequence ID" value="XM_024844578.1"/>
</dbReference>
<organism evidence="8 9">
    <name type="scientific">Aspergillus steynii IBT 23096</name>
    <dbReference type="NCBI Taxonomy" id="1392250"/>
    <lineage>
        <taxon>Eukaryota</taxon>
        <taxon>Fungi</taxon>
        <taxon>Dikarya</taxon>
        <taxon>Ascomycota</taxon>
        <taxon>Pezizomycotina</taxon>
        <taxon>Eurotiomycetes</taxon>
        <taxon>Eurotiomycetidae</taxon>
        <taxon>Eurotiales</taxon>
        <taxon>Aspergillaceae</taxon>
        <taxon>Aspergillus</taxon>
        <taxon>Aspergillus subgen. Circumdati</taxon>
    </lineage>
</organism>
<dbReference type="CDD" id="cd08606">
    <property type="entry name" value="GDPD_YPL110cp_fungi"/>
    <property type="match status" value="1"/>
</dbReference>
<feature type="region of interest" description="Disordered" evidence="5">
    <location>
        <begin position="902"/>
        <end position="928"/>
    </location>
</feature>
<dbReference type="PROSITE" id="PS50088">
    <property type="entry name" value="ANK_REPEAT"/>
    <property type="match status" value="4"/>
</dbReference>
<dbReference type="GO" id="GO:0047389">
    <property type="term" value="F:glycerophosphocholine phosphodiesterase activity"/>
    <property type="evidence" value="ECO:0007669"/>
    <property type="project" value="TreeGrafter"/>
</dbReference>
<dbReference type="Pfam" id="PF25329">
    <property type="entry name" value="C2_GDE1"/>
    <property type="match status" value="1"/>
</dbReference>
<dbReference type="SUPFAM" id="SSF51695">
    <property type="entry name" value="PLC-like phosphodiesterases"/>
    <property type="match status" value="1"/>
</dbReference>